<comment type="caution">
    <text evidence="2">The sequence shown here is derived from an EMBL/GenBank/DDBJ whole genome shotgun (WGS) entry which is preliminary data.</text>
</comment>
<dbReference type="EMBL" id="JAKCXM010000054">
    <property type="protein sequence ID" value="KAJ0404897.1"/>
    <property type="molecule type" value="Genomic_DNA"/>
</dbReference>
<evidence type="ECO:0000256" key="1">
    <source>
        <dbReference type="SAM" id="MobiDB-lite"/>
    </source>
</evidence>
<evidence type="ECO:0000313" key="2">
    <source>
        <dbReference type="EMBL" id="KAJ0404897.1"/>
    </source>
</evidence>
<dbReference type="Proteomes" id="UP001209570">
    <property type="component" value="Unassembled WGS sequence"/>
</dbReference>
<proteinExistence type="predicted"/>
<name>A0AAD5MEP5_PYTIN</name>
<organism evidence="2 3">
    <name type="scientific">Pythium insidiosum</name>
    <name type="common">Pythiosis disease agent</name>
    <dbReference type="NCBI Taxonomy" id="114742"/>
    <lineage>
        <taxon>Eukaryota</taxon>
        <taxon>Sar</taxon>
        <taxon>Stramenopiles</taxon>
        <taxon>Oomycota</taxon>
        <taxon>Peronosporomycetes</taxon>
        <taxon>Pythiales</taxon>
        <taxon>Pythiaceae</taxon>
        <taxon>Pythium</taxon>
    </lineage>
</organism>
<keyword evidence="3" id="KW-1185">Reference proteome</keyword>
<reference evidence="2" key="1">
    <citation type="submission" date="2021-12" db="EMBL/GenBank/DDBJ databases">
        <title>Prjna785345.</title>
        <authorList>
            <person name="Rujirawat T."/>
            <person name="Krajaejun T."/>
        </authorList>
    </citation>
    <scope>NUCLEOTIDE SEQUENCE</scope>
    <source>
        <strain evidence="2">Pi057C3</strain>
    </source>
</reference>
<accession>A0AAD5MEP5</accession>
<evidence type="ECO:0000313" key="3">
    <source>
        <dbReference type="Proteomes" id="UP001209570"/>
    </source>
</evidence>
<sequence length="384" mass="43227">MNQPRPKTLKRTISKCGIDAVFQSDPNAVVATAAAKKVAGLPGPHAQDRQVPRPADNQRTAHSMEVAAPRAVERCGYSEERPPVPTHALGVVDESEPVLLPRHDRLFADELLDDLEGFTADEDTGEEPEWSPTSMLPLGGWDDSPLAVNQRYYESLLESTTALVSPSPQHILYPNSHDSDYSMDGSTVSMDLSTRSSHGALMSRDSSIDSFMPLDMAAALPLDRESLSPANLRALLLEYLSDVLTYYHRAKTYTFEMLAHHVRSVPWAFRYIQGIVRHRFGIAWHLVGQFIEHALDFISDEDIREATLLEFAGFLRDMQDRAMERVPAGNIFGNLYVFFQNVLADFKKYLVTTWLATKRIEFPCEFGKKSSVLFLCMECHREHL</sequence>
<feature type="region of interest" description="Disordered" evidence="1">
    <location>
        <begin position="37"/>
        <end position="62"/>
    </location>
</feature>
<protein>
    <submittedName>
        <fullName evidence="2">Uncharacterized protein</fullName>
    </submittedName>
</protein>
<dbReference type="AlphaFoldDB" id="A0AAD5MEP5"/>
<gene>
    <name evidence="2" type="ORF">P43SY_001809</name>
</gene>